<proteinExistence type="inferred from homology"/>
<gene>
    <name evidence="5" type="ORF">J2X01_002000</name>
</gene>
<reference evidence="5 6" key="1">
    <citation type="submission" date="2023-07" db="EMBL/GenBank/DDBJ databases">
        <title>Sorghum-associated microbial communities from plants grown in Nebraska, USA.</title>
        <authorList>
            <person name="Schachtman D."/>
        </authorList>
    </citation>
    <scope>NUCLEOTIDE SEQUENCE [LARGE SCALE GENOMIC DNA]</scope>
    <source>
        <strain evidence="5 6">BE167</strain>
    </source>
</reference>
<feature type="domain" description="Aldehyde dehydrogenase" evidence="4">
    <location>
        <begin position="17"/>
        <end position="465"/>
    </location>
</feature>
<comment type="similarity">
    <text evidence="1">Belongs to the aldehyde dehydrogenase family.</text>
</comment>
<dbReference type="GO" id="GO:0036243">
    <property type="term" value="F:succinate-semialdehyde dehydrogenase (NADP+) activity"/>
    <property type="evidence" value="ECO:0007669"/>
    <property type="project" value="UniProtKB-EC"/>
</dbReference>
<evidence type="ECO:0000256" key="1">
    <source>
        <dbReference type="ARBA" id="ARBA00009986"/>
    </source>
</evidence>
<dbReference type="InterPro" id="IPR044148">
    <property type="entry name" value="ALDH_GabD1-like"/>
</dbReference>
<dbReference type="Gene3D" id="3.40.605.10">
    <property type="entry name" value="Aldehyde Dehydrogenase, Chain A, domain 1"/>
    <property type="match status" value="1"/>
</dbReference>
<dbReference type="CDD" id="cd07100">
    <property type="entry name" value="ALDH_SSADH1_GabD1"/>
    <property type="match status" value="1"/>
</dbReference>
<evidence type="ECO:0000259" key="4">
    <source>
        <dbReference type="Pfam" id="PF00171"/>
    </source>
</evidence>
<keyword evidence="2" id="KW-0521">NADP</keyword>
<dbReference type="EMBL" id="JAVDVQ010000007">
    <property type="protein sequence ID" value="MDR7082710.1"/>
    <property type="molecule type" value="Genomic_DNA"/>
</dbReference>
<dbReference type="EC" id="1.2.1.79" evidence="5"/>
<dbReference type="InterPro" id="IPR016161">
    <property type="entry name" value="Ald_DH/histidinol_DH"/>
</dbReference>
<dbReference type="InterPro" id="IPR047110">
    <property type="entry name" value="GABD/Sad-like"/>
</dbReference>
<dbReference type="GO" id="GO:0102810">
    <property type="term" value="F:glutarate-semialdehyde dehydrogenase (NADP+) activity"/>
    <property type="evidence" value="ECO:0007669"/>
    <property type="project" value="UniProtKB-EC"/>
</dbReference>
<dbReference type="InterPro" id="IPR016163">
    <property type="entry name" value="Ald_DH_C"/>
</dbReference>
<accession>A0ABU1UC54</accession>
<dbReference type="Gene3D" id="3.40.309.10">
    <property type="entry name" value="Aldehyde Dehydrogenase, Chain A, domain 2"/>
    <property type="match status" value="1"/>
</dbReference>
<comment type="caution">
    <text evidence="5">The sequence shown here is derived from an EMBL/GenBank/DDBJ whole genome shotgun (WGS) entry which is preliminary data.</text>
</comment>
<dbReference type="SUPFAM" id="SSF53720">
    <property type="entry name" value="ALDH-like"/>
    <property type="match status" value="1"/>
</dbReference>
<keyword evidence="6" id="KW-1185">Reference proteome</keyword>
<dbReference type="PANTHER" id="PTHR43217">
    <property type="entry name" value="SUCCINATE SEMIALDEHYDE DEHYDROGENASE [NAD(P)+] SAD"/>
    <property type="match status" value="1"/>
</dbReference>
<dbReference type="EC" id="1.2.1.20" evidence="5"/>
<evidence type="ECO:0000313" key="5">
    <source>
        <dbReference type="EMBL" id="MDR7082710.1"/>
    </source>
</evidence>
<name>A0ABU1UC54_9MICC</name>
<dbReference type="Proteomes" id="UP001252243">
    <property type="component" value="Unassembled WGS sequence"/>
</dbReference>
<dbReference type="Pfam" id="PF00171">
    <property type="entry name" value="Aldedh"/>
    <property type="match status" value="1"/>
</dbReference>
<dbReference type="EC" id="1.2.1.16" evidence="5"/>
<dbReference type="PANTHER" id="PTHR43217:SF2">
    <property type="entry name" value="SUCCINATE-SEMIALDEHYDE DEHYDROGENASE [NADP(+)]"/>
    <property type="match status" value="1"/>
</dbReference>
<organism evidence="5 6">
    <name type="scientific">Arthrobacter ginsengisoli</name>
    <dbReference type="NCBI Taxonomy" id="1356565"/>
    <lineage>
        <taxon>Bacteria</taxon>
        <taxon>Bacillati</taxon>
        <taxon>Actinomycetota</taxon>
        <taxon>Actinomycetes</taxon>
        <taxon>Micrococcales</taxon>
        <taxon>Micrococcaceae</taxon>
        <taxon>Arthrobacter</taxon>
    </lineage>
</organism>
<evidence type="ECO:0000313" key="6">
    <source>
        <dbReference type="Proteomes" id="UP001252243"/>
    </source>
</evidence>
<sequence length="471" mass="50459">MIAKTNLQKEFRIMSNYATINPATGERVAEFPTLTEDEVQDVLKRSFTEYRNWRSTPLAERAAVLTRVAELHRERSEELAALLTLEMGKPIAEARGEVALVASIYAYYADNAERFLRDEPLEISGPGSALVRTEPIGPLVGIMPWNFPYYQVARFAAPNIVLGNTVILKHSRNCPQSALAIEAVFRDAGLPADVYINAFATSGQIATMIADPRVQGVSLTGSEKAGSAVGEIAGRHMKKYVLELGGSDPFIVLPDADLDKAVAGAVAGRMYNGGQACTASKRFIIVGDIYDEFLTRYTEAMTKIAPGDPTDTKTTFGPLSSQASVEEIAELVQDAVSKGATAVSGGGAPNDSGAYYPATVLTGVTPEMRAYSEEIFGPAAVVYRVDSPEAAVDLANDSPFGLSSSIYSADVAAARQLADQLETGMVWINSISRSAPDLPFGGVKRSGVGRELAQYGINEFSNKKLIRIPAV</sequence>
<protein>
    <submittedName>
        <fullName evidence="5">Succinate-semialdehyde dehydrogenase/glutarate-semialdehyde dehydrogenase</fullName>
        <ecNumber evidence="5">1.2.1.16</ecNumber>
        <ecNumber evidence="5">1.2.1.20</ecNumber>
        <ecNumber evidence="5">1.2.1.79</ecNumber>
    </submittedName>
</protein>
<evidence type="ECO:0000256" key="2">
    <source>
        <dbReference type="ARBA" id="ARBA00022857"/>
    </source>
</evidence>
<dbReference type="RefSeq" id="WP_310056378.1">
    <property type="nucleotide sequence ID" value="NZ_JAVDVQ010000007.1"/>
</dbReference>
<dbReference type="InterPro" id="IPR016162">
    <property type="entry name" value="Ald_DH_N"/>
</dbReference>
<keyword evidence="3 5" id="KW-0560">Oxidoreductase</keyword>
<dbReference type="InterPro" id="IPR015590">
    <property type="entry name" value="Aldehyde_DH_dom"/>
</dbReference>
<evidence type="ECO:0000256" key="3">
    <source>
        <dbReference type="ARBA" id="ARBA00023002"/>
    </source>
</evidence>